<dbReference type="Gene3D" id="3.40.630.30">
    <property type="match status" value="1"/>
</dbReference>
<evidence type="ECO:0000313" key="2">
    <source>
        <dbReference type="EMBL" id="SFJ37763.1"/>
    </source>
</evidence>
<dbReference type="Proteomes" id="UP000199630">
    <property type="component" value="Unassembled WGS sequence"/>
</dbReference>
<keyword evidence="3" id="KW-1185">Reference proteome</keyword>
<organism evidence="2 3">
    <name type="scientific">Celeribacter neptunius</name>
    <dbReference type="NCBI Taxonomy" id="588602"/>
    <lineage>
        <taxon>Bacteria</taxon>
        <taxon>Pseudomonadati</taxon>
        <taxon>Pseudomonadota</taxon>
        <taxon>Alphaproteobacteria</taxon>
        <taxon>Rhodobacterales</taxon>
        <taxon>Roseobacteraceae</taxon>
        <taxon>Celeribacter</taxon>
    </lineage>
</organism>
<dbReference type="InterPro" id="IPR051531">
    <property type="entry name" value="N-acetyltransferase"/>
</dbReference>
<dbReference type="PROSITE" id="PS51186">
    <property type="entry name" value="GNAT"/>
    <property type="match status" value="1"/>
</dbReference>
<gene>
    <name evidence="2" type="ORF">SAMN04487991_1970</name>
</gene>
<evidence type="ECO:0000259" key="1">
    <source>
        <dbReference type="PROSITE" id="PS51186"/>
    </source>
</evidence>
<feature type="domain" description="N-acetyltransferase" evidence="1">
    <location>
        <begin position="15"/>
        <end position="172"/>
    </location>
</feature>
<proteinExistence type="predicted"/>
<reference evidence="3" key="1">
    <citation type="submission" date="2016-10" db="EMBL/GenBank/DDBJ databases">
        <authorList>
            <person name="Varghese N."/>
            <person name="Submissions S."/>
        </authorList>
    </citation>
    <scope>NUCLEOTIDE SEQUENCE [LARGE SCALE GENOMIC DNA]</scope>
    <source>
        <strain evidence="3">DSM 26471</strain>
    </source>
</reference>
<sequence>MSLQLTVPALETERLRLRGPENDDFEAFAQFYTNEDRSWGVGGPMDRATAWRFYGTNLGHWLLRGYGFWTVIEKASGAQVGRVGLWNPEGWLEAEIGWMMYDGFEGKGYAFEAAKAVRDHAYDTLGWGPLTSVIAPGNDRSVALAERMGARFERNWVSPSGKDALIYRHPASEELQ</sequence>
<dbReference type="PANTHER" id="PTHR43792">
    <property type="entry name" value="GNAT FAMILY, PUTATIVE (AFU_ORTHOLOGUE AFUA_3G00765)-RELATED-RELATED"/>
    <property type="match status" value="1"/>
</dbReference>
<dbReference type="GO" id="GO:0016747">
    <property type="term" value="F:acyltransferase activity, transferring groups other than amino-acyl groups"/>
    <property type="evidence" value="ECO:0007669"/>
    <property type="project" value="InterPro"/>
</dbReference>
<dbReference type="InterPro" id="IPR000182">
    <property type="entry name" value="GNAT_dom"/>
</dbReference>
<dbReference type="STRING" id="588602.SAMN04487991_1970"/>
<protein>
    <submittedName>
        <fullName evidence="2">Protein N-acetyltransferase, RimJ/RimL family</fullName>
    </submittedName>
</protein>
<dbReference type="RefSeq" id="WP_090060421.1">
    <property type="nucleotide sequence ID" value="NZ_FORH01000003.1"/>
</dbReference>
<keyword evidence="2" id="KW-0808">Transferase</keyword>
<dbReference type="OrthoDB" id="6293260at2"/>
<dbReference type="AlphaFoldDB" id="A0A1I3QU16"/>
<dbReference type="InterPro" id="IPR016181">
    <property type="entry name" value="Acyl_CoA_acyltransferase"/>
</dbReference>
<dbReference type="Pfam" id="PF13302">
    <property type="entry name" value="Acetyltransf_3"/>
    <property type="match status" value="1"/>
</dbReference>
<dbReference type="SUPFAM" id="SSF55729">
    <property type="entry name" value="Acyl-CoA N-acyltransferases (Nat)"/>
    <property type="match status" value="1"/>
</dbReference>
<evidence type="ECO:0000313" key="3">
    <source>
        <dbReference type="Proteomes" id="UP000199630"/>
    </source>
</evidence>
<accession>A0A1I3QU16</accession>
<dbReference type="EMBL" id="FORH01000003">
    <property type="protein sequence ID" value="SFJ37763.1"/>
    <property type="molecule type" value="Genomic_DNA"/>
</dbReference>
<dbReference type="PANTHER" id="PTHR43792:SF1">
    <property type="entry name" value="N-ACETYLTRANSFERASE DOMAIN-CONTAINING PROTEIN"/>
    <property type="match status" value="1"/>
</dbReference>
<name>A0A1I3QU16_9RHOB</name>